<dbReference type="PANTHER" id="PTHR10030:SF37">
    <property type="entry name" value="ALPHA-L-FUCOSIDASE-RELATED"/>
    <property type="match status" value="1"/>
</dbReference>
<keyword evidence="4" id="KW-0732">Signal</keyword>
<evidence type="ECO:0000313" key="10">
    <source>
        <dbReference type="Proteomes" id="UP000479226"/>
    </source>
</evidence>
<dbReference type="InterPro" id="IPR057739">
    <property type="entry name" value="Glyco_hydro_29_N"/>
</dbReference>
<comment type="function">
    <text evidence="1">Alpha-L-fucosidase is responsible for hydrolyzing the alpha-1,6-linked fucose joined to the reducing-end N-acetylglucosamine of the carbohydrate moieties of glycoproteins.</text>
</comment>
<feature type="region of interest" description="Disordered" evidence="7">
    <location>
        <begin position="407"/>
        <end position="428"/>
    </location>
</feature>
<dbReference type="InterPro" id="IPR016286">
    <property type="entry name" value="FUC_metazoa-typ"/>
</dbReference>
<dbReference type="PANTHER" id="PTHR10030">
    <property type="entry name" value="ALPHA-L-FUCOSIDASE"/>
    <property type="match status" value="1"/>
</dbReference>
<dbReference type="PRINTS" id="PR00741">
    <property type="entry name" value="GLHYDRLASE29"/>
</dbReference>
<feature type="domain" description="Glycoside hydrolase family 29 N-terminal" evidence="8">
    <location>
        <begin position="43"/>
        <end position="292"/>
    </location>
</feature>
<evidence type="ECO:0000256" key="6">
    <source>
        <dbReference type="ARBA" id="ARBA00023295"/>
    </source>
</evidence>
<evidence type="ECO:0000256" key="2">
    <source>
        <dbReference type="ARBA" id="ARBA00007951"/>
    </source>
</evidence>
<feature type="compositionally biased region" description="Low complexity" evidence="7">
    <location>
        <begin position="411"/>
        <end position="420"/>
    </location>
</feature>
<gene>
    <name evidence="9" type="ORF">G6N77_19140</name>
</gene>
<dbReference type="Gene3D" id="3.20.20.80">
    <property type="entry name" value="Glycosidases"/>
    <property type="match status" value="1"/>
</dbReference>
<dbReference type="InterPro" id="IPR017853">
    <property type="entry name" value="GH"/>
</dbReference>
<comment type="caution">
    <text evidence="9">The sequence shown here is derived from an EMBL/GenBank/DDBJ whole genome shotgun (WGS) entry which is preliminary data.</text>
</comment>
<evidence type="ECO:0000256" key="3">
    <source>
        <dbReference type="ARBA" id="ARBA00012662"/>
    </source>
</evidence>
<evidence type="ECO:0000313" key="9">
    <source>
        <dbReference type="EMBL" id="NGN85560.1"/>
    </source>
</evidence>
<protein>
    <recommendedName>
        <fullName evidence="3">alpha-L-fucosidase</fullName>
        <ecNumber evidence="3">3.2.1.51</ecNumber>
    </recommendedName>
</protein>
<organism evidence="9 10">
    <name type="scientific">Arthrobacter silviterrae</name>
    <dbReference type="NCBI Taxonomy" id="2026658"/>
    <lineage>
        <taxon>Bacteria</taxon>
        <taxon>Bacillati</taxon>
        <taxon>Actinomycetota</taxon>
        <taxon>Actinomycetes</taxon>
        <taxon>Micrococcales</taxon>
        <taxon>Micrococcaceae</taxon>
        <taxon>Arthrobacter</taxon>
    </lineage>
</organism>
<reference evidence="9 10" key="1">
    <citation type="submission" date="2020-02" db="EMBL/GenBank/DDBJ databases">
        <title>Genome sequence of the type strain DSM 27180 of Arthrobacter silviterrae.</title>
        <authorList>
            <person name="Gao J."/>
            <person name="Sun J."/>
        </authorList>
    </citation>
    <scope>NUCLEOTIDE SEQUENCE [LARGE SCALE GENOMIC DNA]</scope>
    <source>
        <strain evidence="9 10">DSM 27180</strain>
    </source>
</reference>
<dbReference type="EC" id="3.2.1.51" evidence="3"/>
<dbReference type="RefSeq" id="WP_165183767.1">
    <property type="nucleotide sequence ID" value="NZ_JAAKZI010000060.1"/>
</dbReference>
<evidence type="ECO:0000256" key="4">
    <source>
        <dbReference type="ARBA" id="ARBA00022729"/>
    </source>
</evidence>
<evidence type="ECO:0000259" key="8">
    <source>
        <dbReference type="Pfam" id="PF01120"/>
    </source>
</evidence>
<name>A0ABX0DID7_9MICC</name>
<dbReference type="SMART" id="SM00812">
    <property type="entry name" value="Alpha_L_fucos"/>
    <property type="match status" value="1"/>
</dbReference>
<evidence type="ECO:0000256" key="5">
    <source>
        <dbReference type="ARBA" id="ARBA00022801"/>
    </source>
</evidence>
<dbReference type="Pfam" id="PF01120">
    <property type="entry name" value="Alpha_L_fucos"/>
    <property type="match status" value="1"/>
</dbReference>
<evidence type="ECO:0000256" key="1">
    <source>
        <dbReference type="ARBA" id="ARBA00004071"/>
    </source>
</evidence>
<comment type="similarity">
    <text evidence="2">Belongs to the glycosyl hydrolase 29 family.</text>
</comment>
<accession>A0ABX0DID7</accession>
<keyword evidence="6" id="KW-0326">Glycosidase</keyword>
<sequence length="428" mass="46222">MASMVPTAAQLRWQELGLGVFVHFGVNTFSGLEWSDGTLPGASFDPSGFDADNWVAAAQAAGARYLVLTAKHHDGFCLWPTETTGYSVAASPWRDGRGDMVLEVSRACARAGMGFGLYLSPWDRNAACYGDPEEYDDFYLRQLTELCTGYGPLMELWFDGAGSDGRSYDWDRIAAVVRQHQPEAMIFNMGHPTIRWVGNEDGLAGDPVQYVVAHTDNDQYTDAATGLGSPAYLPPECDVSIRRGWFWNAGDEAKSVEHLLAIFYRSVGMGANLLLNLAPDRRGLIPEADRRTVDAWRAELDRRLSGRVEAVVEHDGGGATLTLPERVEFTHVELVEELAGGQHITRHAVSVDGREVAAGRTVGIRRIHQVEPTSGGRLRVDFSGAGARLASACVYVGDPAAAVPRLPEGYTAPTATPEGGAEPEGGIG</sequence>
<dbReference type="Proteomes" id="UP000479226">
    <property type="component" value="Unassembled WGS sequence"/>
</dbReference>
<proteinExistence type="inferred from homology"/>
<keyword evidence="5" id="KW-0378">Hydrolase</keyword>
<keyword evidence="10" id="KW-1185">Reference proteome</keyword>
<dbReference type="EMBL" id="JAAKZI010000060">
    <property type="protein sequence ID" value="NGN85560.1"/>
    <property type="molecule type" value="Genomic_DNA"/>
</dbReference>
<evidence type="ECO:0000256" key="7">
    <source>
        <dbReference type="SAM" id="MobiDB-lite"/>
    </source>
</evidence>
<dbReference type="InterPro" id="IPR000933">
    <property type="entry name" value="Glyco_hydro_29"/>
</dbReference>
<dbReference type="SUPFAM" id="SSF51445">
    <property type="entry name" value="(Trans)glycosidases"/>
    <property type="match status" value="1"/>
</dbReference>